<organism evidence="16 17">
    <name type="scientific">Chara braunii</name>
    <name type="common">Braun's stonewort</name>
    <dbReference type="NCBI Taxonomy" id="69332"/>
    <lineage>
        <taxon>Eukaryota</taxon>
        <taxon>Viridiplantae</taxon>
        <taxon>Streptophyta</taxon>
        <taxon>Charophyceae</taxon>
        <taxon>Charales</taxon>
        <taxon>Characeae</taxon>
        <taxon>Chara</taxon>
    </lineage>
</organism>
<comment type="caution">
    <text evidence="16">The sequence shown here is derived from an EMBL/GenBank/DDBJ whole genome shotgun (WGS) entry which is preliminary data.</text>
</comment>
<name>A0A388MFA8_CHABU</name>
<keyword evidence="11" id="KW-0469">Meiosis</keyword>
<evidence type="ECO:0000256" key="3">
    <source>
        <dbReference type="ARBA" id="ARBA00009158"/>
    </source>
</evidence>
<keyword evidence="5" id="KW-0963">Cytoplasm</keyword>
<evidence type="ECO:0000313" key="16">
    <source>
        <dbReference type="EMBL" id="GBG93240.1"/>
    </source>
</evidence>
<protein>
    <recommendedName>
        <fullName evidence="4">Meiosis-specific nuclear structural protein 1</fullName>
    </recommendedName>
</protein>
<evidence type="ECO:0000256" key="1">
    <source>
        <dbReference type="ARBA" id="ARBA00004123"/>
    </source>
</evidence>
<feature type="region of interest" description="Disordered" evidence="14">
    <location>
        <begin position="1"/>
        <end position="30"/>
    </location>
</feature>
<feature type="domain" description="Trichohyalin-plectin-homology" evidence="15">
    <location>
        <begin position="1"/>
        <end position="123"/>
    </location>
</feature>
<comment type="subcellular location">
    <subcellularLocation>
        <location evidence="2">Cytoplasm</location>
        <location evidence="2">Cytoskeleton</location>
        <location evidence="2">Flagellum axoneme</location>
    </subcellularLocation>
    <subcellularLocation>
        <location evidence="1">Nucleus</location>
    </subcellularLocation>
</comment>
<dbReference type="STRING" id="69332.A0A388MFA8"/>
<dbReference type="AlphaFoldDB" id="A0A388MFA8"/>
<evidence type="ECO:0000256" key="10">
    <source>
        <dbReference type="ARBA" id="ARBA00023242"/>
    </source>
</evidence>
<dbReference type="Pfam" id="PF13868">
    <property type="entry name" value="TPH"/>
    <property type="match status" value="1"/>
</dbReference>
<dbReference type="Proteomes" id="UP000265515">
    <property type="component" value="Unassembled WGS sequence"/>
</dbReference>
<evidence type="ECO:0000256" key="6">
    <source>
        <dbReference type="ARBA" id="ARBA00022846"/>
    </source>
</evidence>
<dbReference type="PANTHER" id="PTHR19265:SF0">
    <property type="entry name" value="MEIOSIS-SPECIFIC NUCLEAR STRUCTURAL PROTEIN 1"/>
    <property type="match status" value="1"/>
</dbReference>
<dbReference type="Gramene" id="GBG93240">
    <property type="protein sequence ID" value="GBG93240"/>
    <property type="gene ID" value="CBR_g61385"/>
</dbReference>
<evidence type="ECO:0000256" key="14">
    <source>
        <dbReference type="SAM" id="MobiDB-lite"/>
    </source>
</evidence>
<evidence type="ECO:0000256" key="11">
    <source>
        <dbReference type="ARBA" id="ARBA00023254"/>
    </source>
</evidence>
<accession>A0A388MFA8</accession>
<keyword evidence="6" id="KW-0282">Flagellum</keyword>
<keyword evidence="17" id="KW-1185">Reference proteome</keyword>
<evidence type="ECO:0000256" key="9">
    <source>
        <dbReference type="ARBA" id="ARBA00023212"/>
    </source>
</evidence>
<evidence type="ECO:0000259" key="15">
    <source>
        <dbReference type="Pfam" id="PF13868"/>
    </source>
</evidence>
<keyword evidence="12" id="KW-0966">Cell projection</keyword>
<proteinExistence type="inferred from homology"/>
<dbReference type="OrthoDB" id="197839at2759"/>
<evidence type="ECO:0000256" key="7">
    <source>
        <dbReference type="ARBA" id="ARBA00023054"/>
    </source>
</evidence>
<dbReference type="InterPro" id="IPR043597">
    <property type="entry name" value="TPH_dom"/>
</dbReference>
<reference evidence="16 17" key="1">
    <citation type="journal article" date="2018" name="Cell">
        <title>The Chara Genome: Secondary Complexity and Implications for Plant Terrestrialization.</title>
        <authorList>
            <person name="Nishiyama T."/>
            <person name="Sakayama H."/>
            <person name="Vries J.D."/>
            <person name="Buschmann H."/>
            <person name="Saint-Marcoux D."/>
            <person name="Ullrich K.K."/>
            <person name="Haas F.B."/>
            <person name="Vanderstraeten L."/>
            <person name="Becker D."/>
            <person name="Lang D."/>
            <person name="Vosolsobe S."/>
            <person name="Rombauts S."/>
            <person name="Wilhelmsson P.K.I."/>
            <person name="Janitza P."/>
            <person name="Kern R."/>
            <person name="Heyl A."/>
            <person name="Rumpler F."/>
            <person name="Villalobos L.I.A.C."/>
            <person name="Clay J.M."/>
            <person name="Skokan R."/>
            <person name="Toyoda A."/>
            <person name="Suzuki Y."/>
            <person name="Kagoshima H."/>
            <person name="Schijlen E."/>
            <person name="Tajeshwar N."/>
            <person name="Catarino B."/>
            <person name="Hetherington A.J."/>
            <person name="Saltykova A."/>
            <person name="Bonnot C."/>
            <person name="Breuninger H."/>
            <person name="Symeonidi A."/>
            <person name="Radhakrishnan G.V."/>
            <person name="Van Nieuwerburgh F."/>
            <person name="Deforce D."/>
            <person name="Chang C."/>
            <person name="Karol K.G."/>
            <person name="Hedrich R."/>
            <person name="Ulvskov P."/>
            <person name="Glockner G."/>
            <person name="Delwiche C.F."/>
            <person name="Petrasek J."/>
            <person name="Van de Peer Y."/>
            <person name="Friml J."/>
            <person name="Beilby M."/>
            <person name="Dolan L."/>
            <person name="Kohara Y."/>
            <person name="Sugano S."/>
            <person name="Fujiyama A."/>
            <person name="Delaux P.-M."/>
            <person name="Quint M."/>
            <person name="TheiBen G."/>
            <person name="Hagemann M."/>
            <person name="Harholt J."/>
            <person name="Dunand C."/>
            <person name="Zachgo S."/>
            <person name="Langdale J."/>
            <person name="Maumus F."/>
            <person name="Straeten D.V.D."/>
            <person name="Gould S.B."/>
            <person name="Rensing S.A."/>
        </authorList>
    </citation>
    <scope>NUCLEOTIDE SEQUENCE [LARGE SCALE GENOMIC DNA]</scope>
    <source>
        <strain evidence="16 17">S276</strain>
    </source>
</reference>
<comment type="similarity">
    <text evidence="3">Belongs to the MNS1 family.</text>
</comment>
<dbReference type="InterPro" id="IPR026504">
    <property type="entry name" value="MNS1"/>
</dbReference>
<evidence type="ECO:0000313" key="17">
    <source>
        <dbReference type="Proteomes" id="UP000265515"/>
    </source>
</evidence>
<feature type="non-terminal residue" evidence="16">
    <location>
        <position position="1"/>
    </location>
</feature>
<keyword evidence="10" id="KW-0539">Nucleus</keyword>
<sequence>RERMKQEMIEANKEQQRLKELRKRQEAHEEERFRRQMLEKFAEDDRIEQLNAQKRRMKLEEHKREVERLWKVKGQMFEEQRQAELDTMARKKAEDAKLEALIEEERQRLLTEYAAELQGYLPKGVLKKPEDLELIKHAAEEIAKKKAAGPACQVTDSVLNIMQGLPSGTLLLFQSPSDVRRYAVAIAQHAVAAESVRSQMTDISGCCWRFCQMSDDRPFCRVYRASAAAESVGCQMTCSVPNIIGRNGTNMHGSGITYDGTNIGTNIGTNDATHDGTNTQRGGTIIWTNIATNIGTNIRTNNQRAREPRSGRNATNMHGRGINIGTYDGVNIGTYDGTNIGTNDATHDGTNTQRGGTIIWTNIATNIRTNIRTNNQRAREPRSGRNGTNMHGRGINIGTYDGINIGTYDGTNIGTNDATHDGTNTQRGGTSIWTNMG</sequence>
<gene>
    <name evidence="16" type="ORF">CBR_g61385</name>
</gene>
<keyword evidence="9" id="KW-0206">Cytoskeleton</keyword>
<dbReference type="PANTHER" id="PTHR19265">
    <property type="entry name" value="MEIOSIS-SPECIFIC NUCLEAR STRUCTURAL PROTEIN 1"/>
    <property type="match status" value="1"/>
</dbReference>
<evidence type="ECO:0000256" key="8">
    <source>
        <dbReference type="ARBA" id="ARBA00023069"/>
    </source>
</evidence>
<evidence type="ECO:0000256" key="13">
    <source>
        <dbReference type="ARBA" id="ARBA00046114"/>
    </source>
</evidence>
<evidence type="ECO:0000256" key="4">
    <source>
        <dbReference type="ARBA" id="ARBA00014813"/>
    </source>
</evidence>
<dbReference type="GO" id="GO:0051321">
    <property type="term" value="P:meiotic cell cycle"/>
    <property type="evidence" value="ECO:0007669"/>
    <property type="project" value="UniProtKB-KW"/>
</dbReference>
<evidence type="ECO:0000256" key="2">
    <source>
        <dbReference type="ARBA" id="ARBA00004611"/>
    </source>
</evidence>
<keyword evidence="8" id="KW-0969">Cilium</keyword>
<keyword evidence="7" id="KW-0175">Coiled coil</keyword>
<evidence type="ECO:0000256" key="5">
    <source>
        <dbReference type="ARBA" id="ARBA00022490"/>
    </source>
</evidence>
<dbReference type="EMBL" id="BFEA01001324">
    <property type="protein sequence ID" value="GBG93240.1"/>
    <property type="molecule type" value="Genomic_DNA"/>
</dbReference>
<evidence type="ECO:0000256" key="12">
    <source>
        <dbReference type="ARBA" id="ARBA00023273"/>
    </source>
</evidence>
<comment type="function">
    <text evidence="13">Microtubule inner protein (MIP) part of the dynein-decorated doublet microtubules (DMTs) in cilia axoneme, which is required for motile cilia beating. May play a role in the control of meiotic division and germ cell differentiation through regulation of pairing and recombination during meiosis. Required for sperm flagella assembly. May play a role in the assembly and function of the outer dynein arm-docking complex (ODA-DC). ODA-DC mediates outer dynein arms (ODA) binding onto the axonemal doublet microtubules.</text>
</comment>
<dbReference type="GO" id="GO:0005634">
    <property type="term" value="C:nucleus"/>
    <property type="evidence" value="ECO:0007669"/>
    <property type="project" value="UniProtKB-SubCell"/>
</dbReference>